<sequence length="287" mass="31471">MTPAPSPWGCATWLADMLQHRPVKATPEGEWRLLEVGCDAEHIYRAGHIPGADYIDTREVESLPLWNVLKPAQLRPVLLNHGLRADSTVILYGRGNYAAERMAHILLYAGIRDVRLLDGGWQSWLRAGLAWQTGAAAGITPSSDFGVSVPAQPQLLLTMAQTQKRLAQPGTLLVSIRSWPEFSGQTSGYDYIAAAGDIPGARWGQAAGDSQLITNFHNADGTVRNPSEIAALWQQQRITGDNPVIFYCGTGWRASFAFFIARALGWADIAVYDGGWFEWSQHTNGTQ</sequence>
<evidence type="ECO:0000259" key="3">
    <source>
        <dbReference type="PROSITE" id="PS50206"/>
    </source>
</evidence>
<dbReference type="Pfam" id="PF00581">
    <property type="entry name" value="Rhodanese"/>
    <property type="match status" value="2"/>
</dbReference>
<dbReference type="InterPro" id="IPR001307">
    <property type="entry name" value="Thiosulphate_STrfase_CS"/>
</dbReference>
<name>A0A1G4XB79_9ENTR</name>
<dbReference type="GO" id="GO:0004792">
    <property type="term" value="F:thiosulfate-cyanide sulfurtransferase activity"/>
    <property type="evidence" value="ECO:0007669"/>
    <property type="project" value="InterPro"/>
</dbReference>
<dbReference type="PROSITE" id="PS50206">
    <property type="entry name" value="RHODANESE_3"/>
    <property type="match status" value="2"/>
</dbReference>
<dbReference type="InterPro" id="IPR001763">
    <property type="entry name" value="Rhodanese-like_dom"/>
</dbReference>
<dbReference type="EMBL" id="FMUI01000002">
    <property type="protein sequence ID" value="SCX38493.1"/>
    <property type="molecule type" value="Genomic_DNA"/>
</dbReference>
<comment type="caution">
    <text evidence="4">The sequence shown here is derived from an EMBL/GenBank/DDBJ whole genome shotgun (WGS) entry which is preliminary data.</text>
</comment>
<evidence type="ECO:0000313" key="5">
    <source>
        <dbReference type="Proteomes" id="UP000183569"/>
    </source>
</evidence>
<reference evidence="4 5" key="1">
    <citation type="submission" date="2016-10" db="EMBL/GenBank/DDBJ databases">
        <authorList>
            <person name="Varghese N."/>
            <person name="Submissions S."/>
        </authorList>
    </citation>
    <scope>NUCLEOTIDE SEQUENCE [LARGE SCALE GENOMIC DNA]</scope>
    <source>
        <strain evidence="4 5">CGMCC 1.12102</strain>
    </source>
</reference>
<evidence type="ECO:0000256" key="2">
    <source>
        <dbReference type="ARBA" id="ARBA00022737"/>
    </source>
</evidence>
<keyword evidence="1 4" id="KW-0808">Transferase</keyword>
<dbReference type="GeneID" id="23847333"/>
<dbReference type="RefSeq" id="WP_017456526.1">
    <property type="nucleotide sequence ID" value="NZ_FMUI01000002.1"/>
</dbReference>
<proteinExistence type="predicted"/>
<organism evidence="4 5">
    <name type="scientific">Kosakonia sacchari</name>
    <dbReference type="NCBI Taxonomy" id="1158459"/>
    <lineage>
        <taxon>Bacteria</taxon>
        <taxon>Pseudomonadati</taxon>
        <taxon>Pseudomonadota</taxon>
        <taxon>Gammaproteobacteria</taxon>
        <taxon>Enterobacterales</taxon>
        <taxon>Enterobacteriaceae</taxon>
        <taxon>Kosakonia</taxon>
    </lineage>
</organism>
<dbReference type="SMART" id="SM00450">
    <property type="entry name" value="RHOD"/>
    <property type="match status" value="2"/>
</dbReference>
<dbReference type="CDD" id="cd01449">
    <property type="entry name" value="TST_Repeat_2"/>
    <property type="match status" value="1"/>
</dbReference>
<dbReference type="PANTHER" id="PTHR11364:SF27">
    <property type="entry name" value="SULFURTRANSFERASE"/>
    <property type="match status" value="1"/>
</dbReference>
<dbReference type="PANTHER" id="PTHR11364">
    <property type="entry name" value="THIOSULFATE SULFERTANSFERASE"/>
    <property type="match status" value="1"/>
</dbReference>
<protein>
    <submittedName>
        <fullName evidence="4">Thiosulfate/3-mercaptopyruvate sulfurtransferase</fullName>
    </submittedName>
</protein>
<gene>
    <name evidence="4" type="ORF">SAMN02927897_00315</name>
</gene>
<dbReference type="Proteomes" id="UP000183569">
    <property type="component" value="Unassembled WGS sequence"/>
</dbReference>
<dbReference type="PROSITE" id="PS00380">
    <property type="entry name" value="RHODANESE_1"/>
    <property type="match status" value="1"/>
</dbReference>
<dbReference type="Gene3D" id="3.40.250.10">
    <property type="entry name" value="Rhodanese-like domain"/>
    <property type="match status" value="2"/>
</dbReference>
<dbReference type="InterPro" id="IPR045078">
    <property type="entry name" value="TST/MPST-like"/>
</dbReference>
<dbReference type="SUPFAM" id="SSF52821">
    <property type="entry name" value="Rhodanese/Cell cycle control phosphatase"/>
    <property type="match status" value="2"/>
</dbReference>
<accession>A0A1G4XB79</accession>
<dbReference type="InterPro" id="IPR036873">
    <property type="entry name" value="Rhodanese-like_dom_sf"/>
</dbReference>
<feature type="domain" description="Rhodanese" evidence="3">
    <location>
        <begin position="167"/>
        <end position="284"/>
    </location>
</feature>
<keyword evidence="4" id="KW-0670">Pyruvate</keyword>
<evidence type="ECO:0000313" key="4">
    <source>
        <dbReference type="EMBL" id="SCX38493.1"/>
    </source>
</evidence>
<dbReference type="AlphaFoldDB" id="A0A1G4XB79"/>
<feature type="domain" description="Rhodanese" evidence="3">
    <location>
        <begin position="44"/>
        <end position="133"/>
    </location>
</feature>
<keyword evidence="2" id="KW-0677">Repeat</keyword>
<evidence type="ECO:0000256" key="1">
    <source>
        <dbReference type="ARBA" id="ARBA00022679"/>
    </source>
</evidence>